<keyword evidence="3 6" id="KW-0418">Kinase</keyword>
<dbReference type="Pfam" id="PF00370">
    <property type="entry name" value="FGGY_N"/>
    <property type="match status" value="1"/>
</dbReference>
<dbReference type="PANTHER" id="PTHR43095">
    <property type="entry name" value="SUGAR KINASE"/>
    <property type="match status" value="1"/>
</dbReference>
<dbReference type="Gene3D" id="3.30.420.40">
    <property type="match status" value="2"/>
</dbReference>
<proteinExistence type="inferred from homology"/>
<protein>
    <submittedName>
        <fullName evidence="6">Carbohydrate kinase</fullName>
    </submittedName>
</protein>
<dbReference type="CDD" id="cd07772">
    <property type="entry name" value="ASKHA_NBD_FGGY_NaCK-like"/>
    <property type="match status" value="1"/>
</dbReference>
<reference evidence="6 7" key="1">
    <citation type="submission" date="2018-06" db="EMBL/GenBank/DDBJ databases">
        <title>Rhizobium wuzhouense sp. nov., isolated from roots of Oryza officinalis.</title>
        <authorList>
            <person name="Yuan T."/>
        </authorList>
    </citation>
    <scope>NUCLEOTIDE SEQUENCE [LARGE SCALE GENOMIC DNA]</scope>
    <source>
        <strain evidence="6 7">W44</strain>
    </source>
</reference>
<comment type="similarity">
    <text evidence="1">Belongs to the FGGY kinase family.</text>
</comment>
<keyword evidence="7" id="KW-1185">Reference proteome</keyword>
<comment type="caution">
    <text evidence="6">The sequence shown here is derived from an EMBL/GenBank/DDBJ whole genome shotgun (WGS) entry which is preliminary data.</text>
</comment>
<organism evidence="6 7">
    <name type="scientific">Rhizobium wuzhouense</name>
    <dbReference type="NCBI Taxonomy" id="1986026"/>
    <lineage>
        <taxon>Bacteria</taxon>
        <taxon>Pseudomonadati</taxon>
        <taxon>Pseudomonadota</taxon>
        <taxon>Alphaproteobacteria</taxon>
        <taxon>Hyphomicrobiales</taxon>
        <taxon>Rhizobiaceae</taxon>
        <taxon>Rhizobium/Agrobacterium group</taxon>
        <taxon>Rhizobium</taxon>
    </lineage>
</organism>
<dbReference type="InterPro" id="IPR050406">
    <property type="entry name" value="FGGY_Carb_Kinase"/>
</dbReference>
<feature type="domain" description="Carbohydrate kinase FGGY N-terminal" evidence="4">
    <location>
        <begin position="9"/>
        <end position="243"/>
    </location>
</feature>
<sequence>MSQSFERIAVIDIGKTNAKVVVVDTATGTEIAVRKTANAVVSGSPYPHFDTDRLWSFILQSLSDYARQPGFDALSITTHGASAALLDETGALAMPVLDYEHLYPAEVISTYDALHPDFSDTFSPRLTGGLNLGAQLHYQRTCFPAGFSRVRTIITYPQYWALRLTGVAANEKTSLGCHTDLWLPFSDGFSPLVEKLGLSEKMALVRSAFDVLGEIRADVARQIGLSKPVPVYCGIHDSNASLLPHLVDRKEPCTVVSTGTWVICFAPGGQPSKLDPARDTLVNVDAFGTPVPSARYMGGREWELTTSHLPPTSPEAEWAALDAVIAYQKMLLPSAVKGSGPFPMAQGKWIAEPDDAAGCRAAASLYQALMTATCLEMIDSKGEIIVEGPFATNQIFLAGIRSLTKRTVLASASQTGTALGAAILAGMRPEHSMRRIEQSIPYLIEYAEAWRSRIPLTYSHG</sequence>
<accession>A0ABX5NRC8</accession>
<dbReference type="Proteomes" id="UP000247536">
    <property type="component" value="Unassembled WGS sequence"/>
</dbReference>
<name>A0ABX5NRC8_9HYPH</name>
<feature type="domain" description="Carbohydrate kinase FGGY C-terminal" evidence="5">
    <location>
        <begin position="251"/>
        <end position="426"/>
    </location>
</feature>
<evidence type="ECO:0000313" key="6">
    <source>
        <dbReference type="EMBL" id="PYB72313.1"/>
    </source>
</evidence>
<evidence type="ECO:0000256" key="2">
    <source>
        <dbReference type="ARBA" id="ARBA00022679"/>
    </source>
</evidence>
<evidence type="ECO:0000259" key="4">
    <source>
        <dbReference type="Pfam" id="PF00370"/>
    </source>
</evidence>
<dbReference type="Pfam" id="PF21546">
    <property type="entry name" value="FGGY_C_2"/>
    <property type="match status" value="1"/>
</dbReference>
<gene>
    <name evidence="6" type="ORF">DMY87_14290</name>
</gene>
<evidence type="ECO:0000313" key="7">
    <source>
        <dbReference type="Proteomes" id="UP000247536"/>
    </source>
</evidence>
<dbReference type="GO" id="GO:0016301">
    <property type="term" value="F:kinase activity"/>
    <property type="evidence" value="ECO:0007669"/>
    <property type="project" value="UniProtKB-KW"/>
</dbReference>
<keyword evidence="2" id="KW-0808">Transferase</keyword>
<dbReference type="SUPFAM" id="SSF53067">
    <property type="entry name" value="Actin-like ATPase domain"/>
    <property type="match status" value="2"/>
</dbReference>
<dbReference type="InterPro" id="IPR043129">
    <property type="entry name" value="ATPase_NBD"/>
</dbReference>
<dbReference type="EMBL" id="QJRY01000005">
    <property type="protein sequence ID" value="PYB72313.1"/>
    <property type="molecule type" value="Genomic_DNA"/>
</dbReference>
<evidence type="ECO:0000259" key="5">
    <source>
        <dbReference type="Pfam" id="PF21546"/>
    </source>
</evidence>
<dbReference type="InterPro" id="IPR049382">
    <property type="entry name" value="FGGY_C_2"/>
</dbReference>
<dbReference type="InterPro" id="IPR018484">
    <property type="entry name" value="FGGY_N"/>
</dbReference>
<evidence type="ECO:0000256" key="1">
    <source>
        <dbReference type="ARBA" id="ARBA00009156"/>
    </source>
</evidence>
<dbReference type="PANTHER" id="PTHR43095:SF5">
    <property type="entry name" value="XYLULOSE KINASE"/>
    <property type="match status" value="1"/>
</dbReference>
<dbReference type="RefSeq" id="WP_110792318.1">
    <property type="nucleotide sequence ID" value="NZ_QJRY01000005.1"/>
</dbReference>
<evidence type="ECO:0000256" key="3">
    <source>
        <dbReference type="ARBA" id="ARBA00022777"/>
    </source>
</evidence>